<accession>A0A0F4TPU0</accession>
<evidence type="ECO:0000313" key="2">
    <source>
        <dbReference type="Proteomes" id="UP000033500"/>
    </source>
</evidence>
<organism evidence="1 2">
    <name type="scientific">Pseudomonas fluorescens</name>
    <dbReference type="NCBI Taxonomy" id="294"/>
    <lineage>
        <taxon>Bacteria</taxon>
        <taxon>Pseudomonadati</taxon>
        <taxon>Pseudomonadota</taxon>
        <taxon>Gammaproteobacteria</taxon>
        <taxon>Pseudomonadales</taxon>
        <taxon>Pseudomonadaceae</taxon>
        <taxon>Pseudomonas</taxon>
    </lineage>
</organism>
<dbReference type="AlphaFoldDB" id="A0A0F4TPU0"/>
<name>A0A0F4TPU0_PSEFL</name>
<evidence type="ECO:0000313" key="1">
    <source>
        <dbReference type="EMBL" id="KJZ46010.1"/>
    </source>
</evidence>
<dbReference type="EMBL" id="LACD01000007">
    <property type="protein sequence ID" value="KJZ46010.1"/>
    <property type="molecule type" value="Genomic_DNA"/>
</dbReference>
<reference evidence="1 2" key="1">
    <citation type="submission" date="2015-03" db="EMBL/GenBank/DDBJ databases">
        <title>Comparative genomics of Pseudomonas insights into diversity of traits involved in vanlence and defense.</title>
        <authorList>
            <person name="Qin Y."/>
        </authorList>
    </citation>
    <scope>NUCLEOTIDE SEQUENCE [LARGE SCALE GENOMIC DNA]</scope>
    <source>
        <strain evidence="1 2">C3</strain>
    </source>
</reference>
<gene>
    <name evidence="1" type="ORF">VC34_08190</name>
</gene>
<proteinExistence type="predicted"/>
<protein>
    <submittedName>
        <fullName evidence="1">Uncharacterized protein</fullName>
    </submittedName>
</protein>
<comment type="caution">
    <text evidence="1">The sequence shown here is derived from an EMBL/GenBank/DDBJ whole genome shotgun (WGS) entry which is preliminary data.</text>
</comment>
<dbReference type="PATRIC" id="fig|294.131.peg.5856"/>
<dbReference type="Proteomes" id="UP000033500">
    <property type="component" value="Unassembled WGS sequence"/>
</dbReference>
<sequence>MAQISLTRSGAFCPTSLPLFQGRRLYVAIVFMVVSSTLVEDKGISQSAPLSLFDPKRLLVKDWVRPIVLKKSTRPSEQCAEP</sequence>